<feature type="signal peptide" evidence="11">
    <location>
        <begin position="1"/>
        <end position="20"/>
    </location>
</feature>
<dbReference type="CDD" id="cd18580">
    <property type="entry name" value="ABC_6TM_ABCC_D2"/>
    <property type="match status" value="1"/>
</dbReference>
<dbReference type="InterPro" id="IPR017871">
    <property type="entry name" value="ABC_transporter-like_CS"/>
</dbReference>
<evidence type="ECO:0000256" key="3">
    <source>
        <dbReference type="ARBA" id="ARBA00022475"/>
    </source>
</evidence>
<dbReference type="SUPFAM" id="SSF52540">
    <property type="entry name" value="P-loop containing nucleoside triphosphate hydrolases"/>
    <property type="match status" value="2"/>
</dbReference>
<feature type="transmembrane region" description="Helical" evidence="10">
    <location>
        <begin position="845"/>
        <end position="873"/>
    </location>
</feature>
<dbReference type="Proteomes" id="UP000315783">
    <property type="component" value="Unassembled WGS sequence"/>
</dbReference>
<organism evidence="14 15">
    <name type="scientific">Cordyceps javanica</name>
    <dbReference type="NCBI Taxonomy" id="43265"/>
    <lineage>
        <taxon>Eukaryota</taxon>
        <taxon>Fungi</taxon>
        <taxon>Dikarya</taxon>
        <taxon>Ascomycota</taxon>
        <taxon>Pezizomycotina</taxon>
        <taxon>Sordariomycetes</taxon>
        <taxon>Hypocreomycetidae</taxon>
        <taxon>Hypocreales</taxon>
        <taxon>Cordycipitaceae</taxon>
        <taxon>Cordyceps</taxon>
    </lineage>
</organism>
<feature type="transmembrane region" description="Helical" evidence="10">
    <location>
        <begin position="339"/>
        <end position="360"/>
    </location>
</feature>
<dbReference type="Gene3D" id="1.20.1560.10">
    <property type="entry name" value="ABC transporter type 1, transmembrane domain"/>
    <property type="match status" value="2"/>
</dbReference>
<feature type="transmembrane region" description="Helical" evidence="10">
    <location>
        <begin position="942"/>
        <end position="965"/>
    </location>
</feature>
<accession>A0A545USP1</accession>
<keyword evidence="3" id="KW-1003">Cell membrane</keyword>
<feature type="domain" description="ABC transmembrane type-1" evidence="13">
    <location>
        <begin position="112"/>
        <end position="395"/>
    </location>
</feature>
<dbReference type="EMBL" id="SPUK01000015">
    <property type="protein sequence ID" value="TQV92482.1"/>
    <property type="molecule type" value="Genomic_DNA"/>
</dbReference>
<dbReference type="PANTHER" id="PTHR24223">
    <property type="entry name" value="ATP-BINDING CASSETTE SUB-FAMILY C"/>
    <property type="match status" value="1"/>
</dbReference>
<evidence type="ECO:0000256" key="9">
    <source>
        <dbReference type="SAM" id="MobiDB-lite"/>
    </source>
</evidence>
<dbReference type="Pfam" id="PF00664">
    <property type="entry name" value="ABC_membrane"/>
    <property type="match status" value="2"/>
</dbReference>
<keyword evidence="15" id="KW-1185">Reference proteome</keyword>
<dbReference type="InterPro" id="IPR044726">
    <property type="entry name" value="ABCC_6TM_D2"/>
</dbReference>
<feature type="transmembrane region" description="Helical" evidence="10">
    <location>
        <begin position="247"/>
        <end position="270"/>
    </location>
</feature>
<dbReference type="InterPro" id="IPR003593">
    <property type="entry name" value="AAA+_ATPase"/>
</dbReference>
<feature type="region of interest" description="Disordered" evidence="9">
    <location>
        <begin position="1269"/>
        <end position="1296"/>
    </location>
</feature>
<feature type="domain" description="ABC transmembrane type-1" evidence="13">
    <location>
        <begin position="758"/>
        <end position="1000"/>
    </location>
</feature>
<sequence>MTAVVAGMRLILLILQEISKRTLLVDETQCRKLGIEATSGCISRTLFLFLQPVFATGFRTELLTRHLNELDPELSSEVLYEQLEPHWRPNQSNPSPHALLKPCLKAWKGCGVGLVFSRLVVTAFDFSRPFVLRRVIEMVDKPHGGPNNMKERLGVQGATVCMFIGLALSRTTHAHLMNRYVTRVRGGLIGLMIHKEHRISEVEAKRSAAVTLMTADIDGIVTGIPQCLQIPIGLLEIALGTAVLSRFIGVSAFAVFAPLILTTAAAYAIAPWTAKRLARWNQGIQVRVAKTANILPHIATIKMLGLGPTVSTFLQSLREEEIAISKGYRLLQAISYGPILVGDLMTPVIVLAAALFGAALHGEMSAAKVFPILTVVSLIQQPLAIMLQTLSRWRNMLACFSRVQNFLCLAEKRDIRSRPLSADSSSSQSSGRAHGQGGVVRFRHAGIAPLGVKKLLLHNVHFDLPAGSITGLVGLTGSGKSTIVQTILGASEVLAGSVFVNTDEIGYCGENVWLRNSTIRENIIGDIEFNQARFTRVIRACFLEEDLSWLPGGADFVVGTNGSNLSGGQRQRVGIARTAYAEYPITIFDDAFSSLDHETAVVILHQLIGRNGIFRQAGCTVLVVTHLPTCLPLVNQLLVLEGPNCNILRTRAEIDEYGERLSCAMKTLNRNVPLAVEQREQRAVRTSLEGSAAATSEGPNVALRRKGDIRLYALFIRPIGWIRMILYTLFTSLFAAGEIIPEIYIRIWIETNPDKTTYFVGYASIGAATCVFGCLVYWFLFVLLSPRSSSQLHQRLVNTTMGATLRFLSTTKSGIFLNRYSQDMTLLSGKLPVALLRTIHAGTNVLAQIGIILAGATYLGGALPIVLLAIYFIQKFYLRTSRQVRHLELEAQDPLHTYFTETATGLTHIRAFKCQQQNIQRGISLLEAAQKPFYVQLAIQQWLNMVLGLLSGILGISLVAMALFIDESSSSSSIGLAFIGLIWLSIALEHLMTAWTDLETSTGALARLSIFEEQTPQEVLRKSESLPSHWPSTGRIELMNVTASHIPEDPGAVPALRDISLSILPGQHISIVGRSGSGKSSLFSTLLGFVYYEGRIKIDGVDIASISLNDLRSRLVTITQDQVQFDATIRTNLLPLTMNDVPRKSDGRSDEKTAKQDMDLEQLLKSLHIWLPLTEKGGLDAMLEDVGYSKGQVQLLCIARAILKQRETGSRVVLVDEATSSVDLQTERIVNQVVRENFAGCTVLTIAHRPTSIDGADGSICLHHGRLVDPDRGFSESEPEEDESGPEADESGEGAT</sequence>
<evidence type="ECO:0000256" key="7">
    <source>
        <dbReference type="ARBA" id="ARBA00022989"/>
    </source>
</evidence>
<evidence type="ECO:0000256" key="1">
    <source>
        <dbReference type="ARBA" id="ARBA00004651"/>
    </source>
</evidence>
<evidence type="ECO:0000313" key="14">
    <source>
        <dbReference type="EMBL" id="TQV92482.1"/>
    </source>
</evidence>
<dbReference type="PROSITE" id="PS50929">
    <property type="entry name" value="ABC_TM1F"/>
    <property type="match status" value="2"/>
</dbReference>
<dbReference type="PANTHER" id="PTHR24223:SF399">
    <property type="entry name" value="ABC TRANSPORTER ATNG"/>
    <property type="match status" value="1"/>
</dbReference>
<dbReference type="InterPro" id="IPR050173">
    <property type="entry name" value="ABC_transporter_C-like"/>
</dbReference>
<feature type="compositionally biased region" description="Acidic residues" evidence="9">
    <location>
        <begin position="1277"/>
        <end position="1296"/>
    </location>
</feature>
<dbReference type="InterPro" id="IPR027417">
    <property type="entry name" value="P-loop_NTPase"/>
</dbReference>
<protein>
    <submittedName>
        <fullName evidence="14">ABC multidrug transporter</fullName>
    </submittedName>
</protein>
<dbReference type="Pfam" id="PF00005">
    <property type="entry name" value="ABC_tran"/>
    <property type="match status" value="2"/>
</dbReference>
<keyword evidence="2" id="KW-0813">Transport</keyword>
<feature type="domain" description="ABC transporter" evidence="12">
    <location>
        <begin position="1036"/>
        <end position="1289"/>
    </location>
</feature>
<dbReference type="STRING" id="43265.A0A545USP1"/>
<evidence type="ECO:0000259" key="13">
    <source>
        <dbReference type="PROSITE" id="PS50929"/>
    </source>
</evidence>
<dbReference type="SMART" id="SM00382">
    <property type="entry name" value="AAA"/>
    <property type="match status" value="2"/>
</dbReference>
<keyword evidence="7 10" id="KW-1133">Transmembrane helix</keyword>
<keyword evidence="4 10" id="KW-0812">Transmembrane</keyword>
<feature type="transmembrane region" description="Helical" evidence="10">
    <location>
        <begin position="759"/>
        <end position="784"/>
    </location>
</feature>
<feature type="domain" description="ABC transporter" evidence="12">
    <location>
        <begin position="440"/>
        <end position="676"/>
    </location>
</feature>
<dbReference type="GO" id="GO:0016887">
    <property type="term" value="F:ATP hydrolysis activity"/>
    <property type="evidence" value="ECO:0007669"/>
    <property type="project" value="InterPro"/>
</dbReference>
<evidence type="ECO:0000259" key="12">
    <source>
        <dbReference type="PROSITE" id="PS50893"/>
    </source>
</evidence>
<dbReference type="Gene3D" id="3.40.50.300">
    <property type="entry name" value="P-loop containing nucleotide triphosphate hydrolases"/>
    <property type="match status" value="2"/>
</dbReference>
<evidence type="ECO:0000256" key="8">
    <source>
        <dbReference type="ARBA" id="ARBA00023136"/>
    </source>
</evidence>
<dbReference type="PROSITE" id="PS50893">
    <property type="entry name" value="ABC_TRANSPORTER_2"/>
    <property type="match status" value="2"/>
</dbReference>
<feature type="transmembrane region" description="Helical" evidence="10">
    <location>
        <begin position="724"/>
        <end position="747"/>
    </location>
</feature>
<keyword evidence="5" id="KW-0547">Nucleotide-binding</keyword>
<evidence type="ECO:0000313" key="15">
    <source>
        <dbReference type="Proteomes" id="UP000315783"/>
    </source>
</evidence>
<dbReference type="GO" id="GO:0005886">
    <property type="term" value="C:plasma membrane"/>
    <property type="evidence" value="ECO:0007669"/>
    <property type="project" value="UniProtKB-SubCell"/>
</dbReference>
<keyword evidence="8 10" id="KW-0472">Membrane</keyword>
<evidence type="ECO:0000256" key="4">
    <source>
        <dbReference type="ARBA" id="ARBA00022692"/>
    </source>
</evidence>
<evidence type="ECO:0000256" key="10">
    <source>
        <dbReference type="SAM" id="Phobius"/>
    </source>
</evidence>
<gene>
    <name evidence="14" type="ORF">IF1G_09000</name>
</gene>
<dbReference type="InterPro" id="IPR003439">
    <property type="entry name" value="ABC_transporter-like_ATP-bd"/>
</dbReference>
<evidence type="ECO:0000256" key="6">
    <source>
        <dbReference type="ARBA" id="ARBA00022840"/>
    </source>
</evidence>
<proteinExistence type="predicted"/>
<keyword evidence="11" id="KW-0732">Signal</keyword>
<dbReference type="InterPro" id="IPR011527">
    <property type="entry name" value="ABC1_TM_dom"/>
</dbReference>
<evidence type="ECO:0000256" key="11">
    <source>
        <dbReference type="SAM" id="SignalP"/>
    </source>
</evidence>
<dbReference type="SUPFAM" id="SSF90123">
    <property type="entry name" value="ABC transporter transmembrane region"/>
    <property type="match status" value="2"/>
</dbReference>
<comment type="subcellular location">
    <subcellularLocation>
        <location evidence="1">Cell membrane</location>
        <topology evidence="1">Multi-pass membrane protein</topology>
    </subcellularLocation>
</comment>
<dbReference type="GO" id="GO:0005524">
    <property type="term" value="F:ATP binding"/>
    <property type="evidence" value="ECO:0007669"/>
    <property type="project" value="UniProtKB-KW"/>
</dbReference>
<evidence type="ECO:0000256" key="2">
    <source>
        <dbReference type="ARBA" id="ARBA00022448"/>
    </source>
</evidence>
<dbReference type="PROSITE" id="PS00211">
    <property type="entry name" value="ABC_TRANSPORTER_1"/>
    <property type="match status" value="1"/>
</dbReference>
<dbReference type="InterPro" id="IPR036640">
    <property type="entry name" value="ABC1_TM_sf"/>
</dbReference>
<reference evidence="14 15" key="1">
    <citation type="journal article" date="2019" name="Appl. Microbiol. Biotechnol.">
        <title>Genome sequence of Isaria javanica and comparative genome analysis insights into family S53 peptidase evolution in fungal entomopathogens.</title>
        <authorList>
            <person name="Lin R."/>
            <person name="Zhang X."/>
            <person name="Xin B."/>
            <person name="Zou M."/>
            <person name="Gao Y."/>
            <person name="Qin F."/>
            <person name="Hu Q."/>
            <person name="Xie B."/>
            <person name="Cheng X."/>
        </authorList>
    </citation>
    <scope>NUCLEOTIDE SEQUENCE [LARGE SCALE GENOMIC DNA]</scope>
    <source>
        <strain evidence="14 15">IJ1G</strain>
    </source>
</reference>
<feature type="chain" id="PRO_5021711561" evidence="11">
    <location>
        <begin position="21"/>
        <end position="1296"/>
    </location>
</feature>
<dbReference type="GO" id="GO:0140359">
    <property type="term" value="F:ABC-type transporter activity"/>
    <property type="evidence" value="ECO:0007669"/>
    <property type="project" value="InterPro"/>
</dbReference>
<comment type="caution">
    <text evidence="14">The sequence shown here is derived from an EMBL/GenBank/DDBJ whole genome shotgun (WGS) entry which is preliminary data.</text>
</comment>
<name>A0A545USP1_9HYPO</name>
<keyword evidence="6" id="KW-0067">ATP-binding</keyword>
<evidence type="ECO:0000256" key="5">
    <source>
        <dbReference type="ARBA" id="ARBA00022741"/>
    </source>
</evidence>